<dbReference type="Gene3D" id="2.60.120.200">
    <property type="match status" value="1"/>
</dbReference>
<evidence type="ECO:0000313" key="4">
    <source>
        <dbReference type="Proteomes" id="UP000694865"/>
    </source>
</evidence>
<dbReference type="SUPFAM" id="SSF49899">
    <property type="entry name" value="Concanavalin A-like lectins/glucanases"/>
    <property type="match status" value="1"/>
</dbReference>
<dbReference type="InterPro" id="IPR013320">
    <property type="entry name" value="ConA-like_dom_sf"/>
</dbReference>
<comment type="caution">
    <text evidence="2">Lacks conserved residue(s) required for the propagation of feature annotation.</text>
</comment>
<feature type="disulfide bond" evidence="2">
    <location>
        <begin position="687"/>
        <end position="697"/>
    </location>
</feature>
<dbReference type="SMART" id="SM00202">
    <property type="entry name" value="SR"/>
    <property type="match status" value="7"/>
</dbReference>
<dbReference type="PROSITE" id="PS50287">
    <property type="entry name" value="SRCR_2"/>
    <property type="match status" value="10"/>
</dbReference>
<dbReference type="Proteomes" id="UP000694865">
    <property type="component" value="Unplaced"/>
</dbReference>
<dbReference type="SUPFAM" id="SSF56487">
    <property type="entry name" value="SRCR-like"/>
    <property type="match status" value="10"/>
</dbReference>
<dbReference type="InterPro" id="IPR036772">
    <property type="entry name" value="SRCR-like_dom_sf"/>
</dbReference>
<dbReference type="PRINTS" id="PR00258">
    <property type="entry name" value="SPERACTRCPTR"/>
</dbReference>
<feature type="disulfide bond" evidence="2">
    <location>
        <begin position="747"/>
        <end position="811"/>
    </location>
</feature>
<feature type="disulfide bond" evidence="2">
    <location>
        <begin position="760"/>
        <end position="821"/>
    </location>
</feature>
<reference evidence="5" key="1">
    <citation type="submission" date="2025-08" db="UniProtKB">
        <authorList>
            <consortium name="RefSeq"/>
        </authorList>
    </citation>
    <scope>IDENTIFICATION</scope>
    <source>
        <tissue evidence="5">Testes</tissue>
    </source>
</reference>
<feature type="domain" description="SRCR" evidence="3">
    <location>
        <begin position="188"/>
        <end position="222"/>
    </location>
</feature>
<protein>
    <submittedName>
        <fullName evidence="5">Deleted in malignant brain tumors 1 protein-like</fullName>
    </submittedName>
</protein>
<dbReference type="Pfam" id="PF13385">
    <property type="entry name" value="Laminin_G_3"/>
    <property type="match status" value="1"/>
</dbReference>
<feature type="domain" description="SRCR" evidence="3">
    <location>
        <begin position="617"/>
        <end position="719"/>
    </location>
</feature>
<dbReference type="InterPro" id="IPR001190">
    <property type="entry name" value="SRCR"/>
</dbReference>
<feature type="non-terminal residue" evidence="5">
    <location>
        <position position="1"/>
    </location>
</feature>
<proteinExistence type="predicted"/>
<dbReference type="InterPro" id="IPR008979">
    <property type="entry name" value="Galactose-bd-like_sf"/>
</dbReference>
<evidence type="ECO:0000256" key="1">
    <source>
        <dbReference type="ARBA" id="ARBA00023157"/>
    </source>
</evidence>
<dbReference type="SUPFAM" id="SSF49785">
    <property type="entry name" value="Galactose-binding domain-like"/>
    <property type="match status" value="1"/>
</dbReference>
<dbReference type="Gene3D" id="3.10.250.10">
    <property type="entry name" value="SRCR-like domain"/>
    <property type="match status" value="10"/>
</dbReference>
<dbReference type="PANTHER" id="PTHR48071:SF18">
    <property type="entry name" value="DELETED IN MALIGNANT BRAIN TUMORS 1 PROTEIN-RELATED"/>
    <property type="match status" value="1"/>
</dbReference>
<feature type="domain" description="SRCR" evidence="3">
    <location>
        <begin position="21"/>
        <end position="57"/>
    </location>
</feature>
<feature type="domain" description="SRCR" evidence="3">
    <location>
        <begin position="575"/>
        <end position="614"/>
    </location>
</feature>
<feature type="domain" description="SRCR" evidence="3">
    <location>
        <begin position="226"/>
        <end position="350"/>
    </location>
</feature>
<sequence>FPLGAESIKTNSYYGRNVAQPTVMNNVDCSGEERSLFSCSYTGDICNNEHIAGVKCQGPVRLQGGDSSHGRVEVYTQGRWGTICSEQWDIQDAIVLCRELGFSTGASSARDPDVTDLATGDIWMWDTECDGSEDSIFYCLSGKPIGSPPSTCTHSTDASVICICFEGAVRPLYSAFYGVSVGDIRPYQMNCLGTEYSIADCPLQNVNSSTCDHSKDASVICQTQSVHLVGGHTPYEGRVEYFDSGEWRSVCNNGWDINDIEVVCKELVVSHTRSSQNKPYNFPHFHAGLIKSGHILGAKLVVTRNYFGSGVGNLSLDQVECSGSETRLKECTSIIASRCDHSQDAELICKPTVRLVDGTTNHKGRVVIYSDGVWRSIANTMWEITDANVVCKELGFTLGANMDDCCPAYDASHGPLWGDMVQCTGTEHSVRNCWHSTTADSGLMAAGVNCIDPEVRLNGHTPYQGRLEVKINGEWGTVCDVGFYDSDGGVVCRQLGFSLGLTTIPRRAYYGRGTGHIWMEQQYCFGHEPNVAYCPSIRTTSMSRCGHNRDVGIVCNGFPGVDAYLNKNDLSIPNGSGPILLSNLQCSGTEKSIMDCPAGTSGVQTCNDVLIACLDNVRMVAGISYFDGRVEVYHNGQWGLVCNSGFEVSDANVVCKELGFPLGVKTILPPGVFGVEEKPVWMTDVGCQSYEDSIFQCPPHPPLGTIGCTAADSTNIECKPPFQFVGGRLPYEGRVDVYNEGQWGTICDTNWDNIDAEVICRELGFPFGGIAYPSAHYGQGSGPIWYENVQCDGTENSIMSCPKATSGSTSCTHAQDASAACAVPIRLFGGPSHNEGRLQVYQSGTWGYVCDDYFDVIEANIACKELSYEYGSQQHFHKSYYGTDSAPIWADDMGCRGREQSIMQCEFSFIHNCYHGETVGLKCFISPPDYYYWPMDKLESNKLIGANGLVGTTSGNVIIRKGQFEDSVFIEGEGQWIDLGKFPDSCLENLYKCDTGITVSMWIKTGLLEEKQLILRSGTRATDGFEFTYLDDRFQLTVRAGNMYWNVVLYSMFNQWTHVKFVWMRTLGVELYINDYLAATDVMGMISTYTTANDEAGHVVIGRSIDDIPGKKAEIYIDELEIKMEYDNTTEPLNLALNKRSYVSSIEGNDHRYMAPSAVDGILDTFCFTSSDDTQPTLRIDLGRTYGITHVVVRAADPAYIGCMTDQGEFTDSFGKASIGECRKYCKHAGFSTVQLTTIMIARVQIHTLQAI</sequence>
<evidence type="ECO:0000313" key="5">
    <source>
        <dbReference type="RefSeq" id="XP_006812832.1"/>
    </source>
</evidence>
<feature type="disulfide bond" evidence="2">
    <location>
        <begin position="586"/>
        <end position="596"/>
    </location>
</feature>
<accession>A0ABM0LYJ1</accession>
<dbReference type="PROSITE" id="PS00420">
    <property type="entry name" value="SRCR_1"/>
    <property type="match status" value="3"/>
</dbReference>
<dbReference type="Pfam" id="PF00530">
    <property type="entry name" value="SRCR"/>
    <property type="match status" value="7"/>
</dbReference>
<evidence type="ECO:0000259" key="3">
    <source>
        <dbReference type="PROSITE" id="PS50287"/>
    </source>
</evidence>
<feature type="domain" description="SRCR" evidence="3">
    <location>
        <begin position="722"/>
        <end position="822"/>
    </location>
</feature>
<feature type="disulfide bond" evidence="2">
    <location>
        <begin position="321"/>
        <end position="331"/>
    </location>
</feature>
<keyword evidence="1 2" id="KW-1015">Disulfide bond</keyword>
<evidence type="ECO:0000256" key="2">
    <source>
        <dbReference type="PROSITE-ProRule" id="PRU00196"/>
    </source>
</evidence>
<feature type="disulfide bond" evidence="2">
    <location>
        <begin position="191"/>
        <end position="201"/>
    </location>
</feature>
<dbReference type="PANTHER" id="PTHR48071">
    <property type="entry name" value="SRCR DOMAIN-CONTAINING PROTEIN"/>
    <property type="match status" value="1"/>
</dbReference>
<dbReference type="RefSeq" id="XP_006812832.1">
    <property type="nucleotide sequence ID" value="XM_006812769.1"/>
</dbReference>
<feature type="disulfide bond" evidence="2">
    <location>
        <begin position="895"/>
        <end position="905"/>
    </location>
</feature>
<feature type="domain" description="SRCR" evidence="3">
    <location>
        <begin position="455"/>
        <end position="556"/>
    </location>
</feature>
<gene>
    <name evidence="5" type="primary">LOC100368825</name>
</gene>
<keyword evidence="4" id="KW-1185">Reference proteome</keyword>
<name>A0ABM0LYJ1_SACKO</name>
<dbReference type="Gene3D" id="2.60.120.260">
    <property type="entry name" value="Galactose-binding domain-like"/>
    <property type="match status" value="1"/>
</dbReference>
<feature type="disulfide bond" evidence="2">
    <location>
        <begin position="129"/>
        <end position="139"/>
    </location>
</feature>
<dbReference type="GeneID" id="100368825"/>
<feature type="disulfide bond" evidence="2">
    <location>
        <begin position="791"/>
        <end position="801"/>
    </location>
</feature>
<feature type="disulfide bond" evidence="2">
    <location>
        <begin position="423"/>
        <end position="433"/>
    </location>
</feature>
<feature type="domain" description="SRCR" evidence="3">
    <location>
        <begin position="60"/>
        <end position="163"/>
    </location>
</feature>
<feature type="disulfide bond" evidence="2">
    <location>
        <begin position="524"/>
        <end position="534"/>
    </location>
</feature>
<feature type="domain" description="SRCR" evidence="3">
    <location>
        <begin position="353"/>
        <end position="451"/>
    </location>
</feature>
<organism evidence="4 5">
    <name type="scientific">Saccoglossus kowalevskii</name>
    <name type="common">Acorn worm</name>
    <dbReference type="NCBI Taxonomy" id="10224"/>
    <lineage>
        <taxon>Eukaryota</taxon>
        <taxon>Metazoa</taxon>
        <taxon>Hemichordata</taxon>
        <taxon>Enteropneusta</taxon>
        <taxon>Harrimaniidae</taxon>
        <taxon>Saccoglossus</taxon>
    </lineage>
</organism>
<feature type="disulfide bond" evidence="2">
    <location>
        <begin position="29"/>
        <end position="39"/>
    </location>
</feature>
<feature type="domain" description="SRCR" evidence="3">
    <location>
        <begin position="825"/>
        <end position="924"/>
    </location>
</feature>